<sequence>MDIEGIIESIGLLLVLLNPFLIIVYLIDIVKKKSRELFLKILIRAGVISFFAFSMFALLGDSIFKDVFNASFASFQIFGGIVFLITGLQFIFKGGASIETLRGESKHVAGAIAMPIFIGPGTISYSVIIGEQLDKISAVVAIAITLILCIFIIYVLKWIHDKIQSTKEELIEQYIDIAGRVIAFLLGTISIELIMNGTGFWLARIL</sequence>
<dbReference type="InterPro" id="IPR002771">
    <property type="entry name" value="Multi_antbiot-R_MarC"/>
</dbReference>
<dbReference type="PANTHER" id="PTHR33508">
    <property type="entry name" value="UPF0056 MEMBRANE PROTEIN YHCE"/>
    <property type="match status" value="1"/>
</dbReference>
<evidence type="ECO:0000256" key="5">
    <source>
        <dbReference type="ARBA" id="ARBA00022989"/>
    </source>
</evidence>
<evidence type="ECO:0000313" key="8">
    <source>
        <dbReference type="EMBL" id="MCW3806146.1"/>
    </source>
</evidence>
<gene>
    <name evidence="8" type="ORF">OM074_10965</name>
</gene>
<organism evidence="8 9">
    <name type="scientific">Plebeiibacterium marinum</name>
    <dbReference type="NCBI Taxonomy" id="2992111"/>
    <lineage>
        <taxon>Bacteria</taxon>
        <taxon>Pseudomonadati</taxon>
        <taxon>Bacteroidota</taxon>
        <taxon>Bacteroidia</taxon>
        <taxon>Marinilabiliales</taxon>
        <taxon>Marinilabiliaceae</taxon>
        <taxon>Plebeiibacterium</taxon>
    </lineage>
</organism>
<evidence type="ECO:0000256" key="3">
    <source>
        <dbReference type="ARBA" id="ARBA00022475"/>
    </source>
</evidence>
<feature type="transmembrane region" description="Helical" evidence="7">
    <location>
        <begin position="108"/>
        <end position="130"/>
    </location>
</feature>
<dbReference type="PANTHER" id="PTHR33508:SF1">
    <property type="entry name" value="UPF0056 MEMBRANE PROTEIN YHCE"/>
    <property type="match status" value="1"/>
</dbReference>
<keyword evidence="9" id="KW-1185">Reference proteome</keyword>
<dbReference type="GO" id="GO:0005886">
    <property type="term" value="C:plasma membrane"/>
    <property type="evidence" value="ECO:0007669"/>
    <property type="project" value="UniProtKB-SubCell"/>
</dbReference>
<comment type="subcellular location">
    <subcellularLocation>
        <location evidence="1 7">Cell membrane</location>
        <topology evidence="1 7">Multi-pass membrane protein</topology>
    </subcellularLocation>
</comment>
<dbReference type="AlphaFoldDB" id="A0AAE3MET9"/>
<evidence type="ECO:0000313" key="9">
    <source>
        <dbReference type="Proteomes" id="UP001207408"/>
    </source>
</evidence>
<dbReference type="RefSeq" id="WP_301199518.1">
    <property type="nucleotide sequence ID" value="NZ_JAPDPI010000020.1"/>
</dbReference>
<dbReference type="EMBL" id="JAPDPI010000020">
    <property type="protein sequence ID" value="MCW3806146.1"/>
    <property type="molecule type" value="Genomic_DNA"/>
</dbReference>
<feature type="transmembrane region" description="Helical" evidence="7">
    <location>
        <begin position="6"/>
        <end position="29"/>
    </location>
</feature>
<keyword evidence="5 7" id="KW-1133">Transmembrane helix</keyword>
<evidence type="ECO:0000256" key="6">
    <source>
        <dbReference type="ARBA" id="ARBA00023136"/>
    </source>
</evidence>
<feature type="transmembrane region" description="Helical" evidence="7">
    <location>
        <begin position="136"/>
        <end position="156"/>
    </location>
</feature>
<comment type="similarity">
    <text evidence="2 7">Belongs to the UPF0056 (MarC) family.</text>
</comment>
<reference evidence="8" key="1">
    <citation type="submission" date="2022-10" db="EMBL/GenBank/DDBJ databases">
        <authorList>
            <person name="Yu W.X."/>
        </authorList>
    </citation>
    <scope>NUCLEOTIDE SEQUENCE</scope>
    <source>
        <strain evidence="8">D04</strain>
    </source>
</reference>
<evidence type="ECO:0000256" key="7">
    <source>
        <dbReference type="RuleBase" id="RU362048"/>
    </source>
</evidence>
<keyword evidence="6 7" id="KW-0472">Membrane</keyword>
<feature type="transmembrane region" description="Helical" evidence="7">
    <location>
        <begin position="177"/>
        <end position="203"/>
    </location>
</feature>
<name>A0AAE3MET9_9BACT</name>
<evidence type="ECO:0000256" key="4">
    <source>
        <dbReference type="ARBA" id="ARBA00022692"/>
    </source>
</evidence>
<keyword evidence="3" id="KW-1003">Cell membrane</keyword>
<evidence type="ECO:0000256" key="2">
    <source>
        <dbReference type="ARBA" id="ARBA00009784"/>
    </source>
</evidence>
<dbReference type="Proteomes" id="UP001207408">
    <property type="component" value="Unassembled WGS sequence"/>
</dbReference>
<proteinExistence type="inferred from homology"/>
<protein>
    <recommendedName>
        <fullName evidence="7">UPF0056 membrane protein</fullName>
    </recommendedName>
</protein>
<accession>A0AAE3MET9</accession>
<feature type="transmembrane region" description="Helical" evidence="7">
    <location>
        <begin position="72"/>
        <end position="96"/>
    </location>
</feature>
<evidence type="ECO:0000256" key="1">
    <source>
        <dbReference type="ARBA" id="ARBA00004651"/>
    </source>
</evidence>
<comment type="caution">
    <text evidence="8">The sequence shown here is derived from an EMBL/GenBank/DDBJ whole genome shotgun (WGS) entry which is preliminary data.</text>
</comment>
<keyword evidence="4 7" id="KW-0812">Transmembrane</keyword>
<dbReference type="Pfam" id="PF01914">
    <property type="entry name" value="MarC"/>
    <property type="match status" value="1"/>
</dbReference>
<feature type="transmembrane region" description="Helical" evidence="7">
    <location>
        <begin position="41"/>
        <end position="60"/>
    </location>
</feature>